<evidence type="ECO:0000256" key="1">
    <source>
        <dbReference type="ARBA" id="ARBA00000001"/>
    </source>
</evidence>
<dbReference type="GO" id="GO:0006508">
    <property type="term" value="P:proteolysis"/>
    <property type="evidence" value="ECO:0007669"/>
    <property type="project" value="UniProtKB-KW"/>
</dbReference>
<organism evidence="12 14">
    <name type="scientific">Thamnocephalis sphaerospora</name>
    <dbReference type="NCBI Taxonomy" id="78915"/>
    <lineage>
        <taxon>Eukaryota</taxon>
        <taxon>Fungi</taxon>
        <taxon>Fungi incertae sedis</taxon>
        <taxon>Zoopagomycota</taxon>
        <taxon>Zoopagomycotina</taxon>
        <taxon>Zoopagomycetes</taxon>
        <taxon>Zoopagales</taxon>
        <taxon>Sigmoideomycetaceae</taxon>
        <taxon>Thamnocephalis</taxon>
    </lineage>
</organism>
<accession>A0A4V1IW69</accession>
<dbReference type="EC" id="3.4.-.-" evidence="10"/>
<evidence type="ECO:0000259" key="11">
    <source>
        <dbReference type="Pfam" id="PF04389"/>
    </source>
</evidence>
<name>A0A4V1IW69_9FUNG</name>
<keyword evidence="5" id="KW-0808">Transferase</keyword>
<dbReference type="PANTHER" id="PTHR12283">
    <property type="entry name" value="GLUTAMINYL-PEPTIDE CYCLOTRANSFERASE"/>
    <property type="match status" value="1"/>
</dbReference>
<keyword evidence="8" id="KW-1015">Disulfide bond</keyword>
<reference evidence="12" key="2">
    <citation type="submission" date="2018-07" db="EMBL/GenBank/DDBJ databases">
        <title>Leveraging single-cell genomics to expand the Fungal Tree of Life.</title>
        <authorList>
            <consortium name="DOE Joint Genome Institute"/>
            <person name="Ahrendt S.R."/>
            <person name="Quandt C.A."/>
            <person name="Ciobanu D."/>
            <person name="Clum A."/>
            <person name="Salamov A."/>
            <person name="Andreopoulos B."/>
            <person name="Cheng J.-F."/>
            <person name="Woyke T."/>
            <person name="Pelin A."/>
            <person name="Henrissat B."/>
            <person name="Reynolds N."/>
            <person name="Benny G.L."/>
            <person name="Smith M.E."/>
            <person name="James T.Y."/>
            <person name="Grigoriev I.V."/>
        </authorList>
    </citation>
    <scope>NUCLEOTIDE SEQUENCE</scope>
    <source>
        <strain evidence="12">RSA 1356</strain>
    </source>
</reference>
<dbReference type="GO" id="GO:0008233">
    <property type="term" value="F:peptidase activity"/>
    <property type="evidence" value="ECO:0007669"/>
    <property type="project" value="UniProtKB-KW"/>
</dbReference>
<dbReference type="STRING" id="78915.A0A4V1IW69"/>
<comment type="similarity">
    <text evidence="3">Belongs to the glutaminyl-peptide cyclotransferase family.</text>
</comment>
<dbReference type="OrthoDB" id="3907302at2759"/>
<keyword evidence="9" id="KW-0012">Acyltransferase</keyword>
<dbReference type="SUPFAM" id="SSF53187">
    <property type="entry name" value="Zn-dependent exopeptidases"/>
    <property type="match status" value="1"/>
</dbReference>
<evidence type="ECO:0000256" key="9">
    <source>
        <dbReference type="ARBA" id="ARBA00023315"/>
    </source>
</evidence>
<evidence type="ECO:0000313" key="13">
    <source>
        <dbReference type="EMBL" id="RKP08778.1"/>
    </source>
</evidence>
<gene>
    <name evidence="13" type="ORF">THASP1DRAFT_15183</name>
    <name evidence="12" type="ORF">THASP1DRAFT_18390</name>
</gene>
<proteinExistence type="inferred from homology"/>
<comment type="catalytic activity">
    <reaction evidence="1">
        <text>N-terminal L-glutaminyl-[peptide] = N-terminal 5-oxo-L-prolyl-[peptide] + NH4(+)</text>
        <dbReference type="Rhea" id="RHEA:23652"/>
        <dbReference type="Rhea" id="RHEA-COMP:11736"/>
        <dbReference type="Rhea" id="RHEA-COMP:11846"/>
        <dbReference type="ChEBI" id="CHEBI:28938"/>
        <dbReference type="ChEBI" id="CHEBI:64722"/>
        <dbReference type="ChEBI" id="CHEBI:87215"/>
        <dbReference type="EC" id="2.3.2.5"/>
    </reaction>
</comment>
<evidence type="ECO:0000313" key="14">
    <source>
        <dbReference type="Proteomes" id="UP000271241"/>
    </source>
</evidence>
<comment type="similarity">
    <text evidence="10">Belongs to the peptidase M28 family.</text>
</comment>
<feature type="domain" description="Peptidase M28" evidence="11">
    <location>
        <begin position="82"/>
        <end position="329"/>
    </location>
</feature>
<keyword evidence="6 10" id="KW-0479">Metal-binding</keyword>
<sequence length="338" mass="37677">MPVLTNNRNDNLRVIAELPGLQHLAVPNGAYLKPFLVPRVVGTESHRRVQAYIRTTFSALGWKVEEDTFTQSTPLGDKTFNNIVATKFPEATRQLVLAAHYDSKYFPPPDEERFIGATDSSVPCAMLVDLATSLNRLLDQLRGTDRSVQIVFFDGEEAFVNWTHEDSIYGSRHLAQRWAGTFHPLKSGTNARPKSYIESIELMVLLDLLGAPGTTLRDLQASTSDQFLRMVRLEKRLSALGLLGTVGQVVSGTAKNDGAREPIFRPLGASDFRYGGIEDDHLPFAERGVDIVHLIATPFPRVWHTFSDNADALDEKTIRHLALVMRAFVVDYFGLAKL</sequence>
<dbReference type="GO" id="GO:0005576">
    <property type="term" value="C:extracellular region"/>
    <property type="evidence" value="ECO:0007669"/>
    <property type="project" value="UniProtKB-SubCell"/>
</dbReference>
<evidence type="ECO:0000256" key="10">
    <source>
        <dbReference type="RuleBase" id="RU361240"/>
    </source>
</evidence>
<reference evidence="14" key="1">
    <citation type="journal article" date="2018" name="Nat. Microbiol.">
        <title>Leveraging single-cell genomics to expand the fungal tree of life.</title>
        <authorList>
            <person name="Ahrendt S.R."/>
            <person name="Quandt C.A."/>
            <person name="Ciobanu D."/>
            <person name="Clum A."/>
            <person name="Salamov A."/>
            <person name="Andreopoulos B."/>
            <person name="Cheng J.F."/>
            <person name="Woyke T."/>
            <person name="Pelin A."/>
            <person name="Henrissat B."/>
            <person name="Reynolds N.K."/>
            <person name="Benny G.L."/>
            <person name="Smith M.E."/>
            <person name="James T.Y."/>
            <person name="Grigoriev I.V."/>
        </authorList>
    </citation>
    <scope>NUCLEOTIDE SEQUENCE [LARGE SCALE GENOMIC DNA]</scope>
    <source>
        <strain evidence="14">RSA 1356</strain>
    </source>
</reference>
<dbReference type="PANTHER" id="PTHR12283:SF6">
    <property type="entry name" value="GLUTAMINYL-PEPTIDE CYCLOTRANSFERASE-RELATED"/>
    <property type="match status" value="1"/>
</dbReference>
<keyword evidence="14" id="KW-1185">Reference proteome</keyword>
<dbReference type="Pfam" id="PF04389">
    <property type="entry name" value="Peptidase_M28"/>
    <property type="match status" value="1"/>
</dbReference>
<evidence type="ECO:0000256" key="2">
    <source>
        <dbReference type="ARBA" id="ARBA00004613"/>
    </source>
</evidence>
<dbReference type="InterPro" id="IPR040234">
    <property type="entry name" value="QC/QCL"/>
</dbReference>
<dbReference type="EMBL" id="KZ992570">
    <property type="protein sequence ID" value="RKP08778.1"/>
    <property type="molecule type" value="Genomic_DNA"/>
</dbReference>
<keyword evidence="10" id="KW-0645">Protease</keyword>
<dbReference type="FunFam" id="3.40.630.10:FF:000029">
    <property type="entry name" value="Glutaminyl-peptide cyclotransferase"/>
    <property type="match status" value="1"/>
</dbReference>
<dbReference type="InterPro" id="IPR007484">
    <property type="entry name" value="Peptidase_M28"/>
</dbReference>
<keyword evidence="7 10" id="KW-0862">Zinc</keyword>
<keyword evidence="4" id="KW-0964">Secreted</keyword>
<evidence type="ECO:0000256" key="4">
    <source>
        <dbReference type="ARBA" id="ARBA00022525"/>
    </source>
</evidence>
<dbReference type="AlphaFoldDB" id="A0A4V1IW69"/>
<evidence type="ECO:0000256" key="3">
    <source>
        <dbReference type="ARBA" id="ARBA00006014"/>
    </source>
</evidence>
<protein>
    <recommendedName>
        <fullName evidence="10">Peptide hydrolase</fullName>
        <ecNumber evidence="10">3.4.-.-</ecNumber>
    </recommendedName>
</protein>
<evidence type="ECO:0000256" key="5">
    <source>
        <dbReference type="ARBA" id="ARBA00022679"/>
    </source>
</evidence>
<dbReference type="GO" id="GO:0016603">
    <property type="term" value="F:glutaminyl-peptide cyclotransferase activity"/>
    <property type="evidence" value="ECO:0007669"/>
    <property type="project" value="UniProtKB-EC"/>
</dbReference>
<comment type="subcellular location">
    <subcellularLocation>
        <location evidence="2">Secreted</location>
    </subcellularLocation>
</comment>
<dbReference type="GO" id="GO:0008270">
    <property type="term" value="F:zinc ion binding"/>
    <property type="evidence" value="ECO:0007669"/>
    <property type="project" value="TreeGrafter"/>
</dbReference>
<evidence type="ECO:0000256" key="7">
    <source>
        <dbReference type="ARBA" id="ARBA00022833"/>
    </source>
</evidence>
<evidence type="ECO:0000256" key="8">
    <source>
        <dbReference type="ARBA" id="ARBA00023157"/>
    </source>
</evidence>
<dbReference type="CDD" id="cd03880">
    <property type="entry name" value="M28_QC_like"/>
    <property type="match status" value="1"/>
</dbReference>
<dbReference type="Gene3D" id="3.40.630.10">
    <property type="entry name" value="Zn peptidases"/>
    <property type="match status" value="1"/>
</dbReference>
<keyword evidence="10" id="KW-0378">Hydrolase</keyword>
<dbReference type="InterPro" id="IPR037457">
    <property type="entry name" value="M28_QC"/>
</dbReference>
<evidence type="ECO:0000313" key="12">
    <source>
        <dbReference type="EMBL" id="RKP06519.1"/>
    </source>
</evidence>
<dbReference type="Proteomes" id="UP000271241">
    <property type="component" value="Unassembled WGS sequence"/>
</dbReference>
<evidence type="ECO:0000256" key="6">
    <source>
        <dbReference type="ARBA" id="ARBA00022723"/>
    </source>
</evidence>
<dbReference type="EMBL" id="KZ992866">
    <property type="protein sequence ID" value="RKP06519.1"/>
    <property type="molecule type" value="Genomic_DNA"/>
</dbReference>